<keyword evidence="4" id="KW-0812">Transmembrane</keyword>
<name>A0ABW6KL21_9BACI</name>
<evidence type="ECO:0000256" key="3">
    <source>
        <dbReference type="ARBA" id="ARBA00023287"/>
    </source>
</evidence>
<dbReference type="Proteomes" id="UP001601059">
    <property type="component" value="Unassembled WGS sequence"/>
</dbReference>
<proteinExistence type="predicted"/>
<accession>A0ABW6KL21</accession>
<sequence>MLKALKKRLKNERGLTLIELLAVVVILGIIAAIAVPSIGGIIKKTENDATVAEGIQIINAAKLYVTSNAPTADSTDLTKDQLAGFLDNIKSDGYTVTVTKNATTGKYSYDLTDHPSVALADTGGGTDDAKDSVASETELLAY</sequence>
<dbReference type="InterPro" id="IPR045584">
    <property type="entry name" value="Pilin-like"/>
</dbReference>
<reference evidence="5 6" key="1">
    <citation type="submission" date="2024-08" db="EMBL/GenBank/DDBJ databases">
        <title>Two novel Cytobacillus novel species.</title>
        <authorList>
            <person name="Liu G."/>
        </authorList>
    </citation>
    <scope>NUCLEOTIDE SEQUENCE [LARGE SCALE GENOMIC DNA]</scope>
    <source>
        <strain evidence="5 6">FJAT-54145</strain>
    </source>
</reference>
<evidence type="ECO:0000313" key="6">
    <source>
        <dbReference type="Proteomes" id="UP001601059"/>
    </source>
</evidence>
<keyword evidence="4" id="KW-0472">Membrane</keyword>
<dbReference type="RefSeq" id="WP_389363984.1">
    <property type="nucleotide sequence ID" value="NZ_JBIACK010000016.1"/>
</dbReference>
<comment type="subcellular location">
    <subcellularLocation>
        <location evidence="1">Cell surface</location>
    </subcellularLocation>
</comment>
<organism evidence="5 6">
    <name type="scientific">Cytobacillus spartinae</name>
    <dbReference type="NCBI Taxonomy" id="3299023"/>
    <lineage>
        <taxon>Bacteria</taxon>
        <taxon>Bacillati</taxon>
        <taxon>Bacillota</taxon>
        <taxon>Bacilli</taxon>
        <taxon>Bacillales</taxon>
        <taxon>Bacillaceae</taxon>
        <taxon>Cytobacillus</taxon>
    </lineage>
</organism>
<dbReference type="PRINTS" id="PR00813">
    <property type="entry name" value="BCTERIALGSPG"/>
</dbReference>
<feature type="transmembrane region" description="Helical" evidence="4">
    <location>
        <begin position="20"/>
        <end position="42"/>
    </location>
</feature>
<keyword evidence="6" id="KW-1185">Reference proteome</keyword>
<dbReference type="InterPro" id="IPR012902">
    <property type="entry name" value="N_methyl_site"/>
</dbReference>
<keyword evidence="3" id="KW-0178">Competence</keyword>
<dbReference type="SUPFAM" id="SSF54523">
    <property type="entry name" value="Pili subunits"/>
    <property type="match status" value="1"/>
</dbReference>
<keyword evidence="2" id="KW-0488">Methylation</keyword>
<dbReference type="Gene3D" id="3.30.700.10">
    <property type="entry name" value="Glycoprotein, Type 4 Pilin"/>
    <property type="match status" value="1"/>
</dbReference>
<comment type="caution">
    <text evidence="5">The sequence shown here is derived from an EMBL/GenBank/DDBJ whole genome shotgun (WGS) entry which is preliminary data.</text>
</comment>
<evidence type="ECO:0000256" key="4">
    <source>
        <dbReference type="SAM" id="Phobius"/>
    </source>
</evidence>
<keyword evidence="4" id="KW-1133">Transmembrane helix</keyword>
<dbReference type="NCBIfam" id="TIGR02532">
    <property type="entry name" value="IV_pilin_GFxxxE"/>
    <property type="match status" value="1"/>
</dbReference>
<evidence type="ECO:0000256" key="1">
    <source>
        <dbReference type="ARBA" id="ARBA00004241"/>
    </source>
</evidence>
<protein>
    <submittedName>
        <fullName evidence="5">Type II secretion system protein</fullName>
    </submittedName>
</protein>
<evidence type="ECO:0000256" key="2">
    <source>
        <dbReference type="ARBA" id="ARBA00022481"/>
    </source>
</evidence>
<dbReference type="Pfam" id="PF07963">
    <property type="entry name" value="N_methyl"/>
    <property type="match status" value="1"/>
</dbReference>
<dbReference type="InterPro" id="IPR000983">
    <property type="entry name" value="Bac_GSPG_pilin"/>
</dbReference>
<dbReference type="PROSITE" id="PS00409">
    <property type="entry name" value="PROKAR_NTER_METHYL"/>
    <property type="match status" value="1"/>
</dbReference>
<evidence type="ECO:0000313" key="5">
    <source>
        <dbReference type="EMBL" id="MFE8703442.1"/>
    </source>
</evidence>
<dbReference type="EMBL" id="JBIACK010000016">
    <property type="protein sequence ID" value="MFE8703442.1"/>
    <property type="molecule type" value="Genomic_DNA"/>
</dbReference>
<gene>
    <name evidence="5" type="ORF">ACFYKX_23035</name>
</gene>